<dbReference type="InterPro" id="IPR015500">
    <property type="entry name" value="Peptidase_S8_subtilisin-rel"/>
</dbReference>
<feature type="active site" description="Charge relay system" evidence="5">
    <location>
        <position position="41"/>
    </location>
</feature>
<dbReference type="PROSITE" id="PS00136">
    <property type="entry name" value="SUBTILASE_ASP"/>
    <property type="match status" value="1"/>
</dbReference>
<keyword evidence="9" id="KW-1185">Reference proteome</keyword>
<sequence>MRLALSLALLMGSLTPDQLWWLEDFREVPQQGQGVVVAVIDTGIDASHPDLAGVVVGGTDLSGLGTPRGTSGVGPSAFHGTMVASLIAGQGSEASGVLGAAPGVELLSVSIGLGVPGADTDDQIAKGVIWAVDNGADIINLSLTRNSPVWPRSWDEAFSYAFENGVVVVAAAGNRADGSGRPSAPATIPGVVSVGGVNRNLEPAEASVEGLNIAVVAPAEGLLGSYPSETYRTWDGSSAAAPLVSGLLARMLEKDPAATANDLIARLISSAKDLGDPGVDAAYGFGLIQPALAIDSTVTSEANPLGELANWIELYRPSATEDSSELVLPATPKPQASNAEALSASASLVPQSSLSARANGELNPILYWLLVPLAPLLWFALRRGRKVAGALDKTKGKPQHDRSDN</sequence>
<dbReference type="GO" id="GO:0006508">
    <property type="term" value="P:proteolysis"/>
    <property type="evidence" value="ECO:0007669"/>
    <property type="project" value="UniProtKB-KW"/>
</dbReference>
<evidence type="ECO:0000259" key="7">
    <source>
        <dbReference type="Pfam" id="PF00082"/>
    </source>
</evidence>
<dbReference type="AlphaFoldDB" id="A0A7D4UAI0"/>
<protein>
    <submittedName>
        <fullName evidence="8">S8 family serine peptidase</fullName>
    </submittedName>
</protein>
<dbReference type="RefSeq" id="WP_173493274.1">
    <property type="nucleotide sequence ID" value="NZ_CP054056.1"/>
</dbReference>
<dbReference type="Gene3D" id="3.40.50.200">
    <property type="entry name" value="Peptidase S8/S53 domain"/>
    <property type="match status" value="1"/>
</dbReference>
<evidence type="ECO:0000313" key="9">
    <source>
        <dbReference type="Proteomes" id="UP000501003"/>
    </source>
</evidence>
<dbReference type="Proteomes" id="UP000501003">
    <property type="component" value="Chromosome"/>
</dbReference>
<keyword evidence="6" id="KW-0472">Membrane</keyword>
<comment type="similarity">
    <text evidence="1 5">Belongs to the peptidase S8 family.</text>
</comment>
<dbReference type="EMBL" id="CP054056">
    <property type="protein sequence ID" value="QKJ24977.1"/>
    <property type="molecule type" value="Genomic_DNA"/>
</dbReference>
<accession>A0A7D4UAI0</accession>
<dbReference type="GO" id="GO:0004252">
    <property type="term" value="F:serine-type endopeptidase activity"/>
    <property type="evidence" value="ECO:0007669"/>
    <property type="project" value="UniProtKB-UniRule"/>
</dbReference>
<dbReference type="KEGG" id="aqg:HRU87_01895"/>
<evidence type="ECO:0000256" key="5">
    <source>
        <dbReference type="PROSITE-ProRule" id="PRU01240"/>
    </source>
</evidence>
<evidence type="ECO:0000313" key="8">
    <source>
        <dbReference type="EMBL" id="QKJ24977.1"/>
    </source>
</evidence>
<evidence type="ECO:0000256" key="3">
    <source>
        <dbReference type="ARBA" id="ARBA00022801"/>
    </source>
</evidence>
<evidence type="ECO:0000256" key="4">
    <source>
        <dbReference type="ARBA" id="ARBA00022825"/>
    </source>
</evidence>
<dbReference type="Pfam" id="PF00082">
    <property type="entry name" value="Peptidase_S8"/>
    <property type="match status" value="1"/>
</dbReference>
<dbReference type="InterPro" id="IPR022398">
    <property type="entry name" value="Peptidase_S8_His-AS"/>
</dbReference>
<dbReference type="PROSITE" id="PS00137">
    <property type="entry name" value="SUBTILASE_HIS"/>
    <property type="match status" value="1"/>
</dbReference>
<dbReference type="PROSITE" id="PS51892">
    <property type="entry name" value="SUBTILASE"/>
    <property type="match status" value="1"/>
</dbReference>
<keyword evidence="2 5" id="KW-0645">Protease</keyword>
<feature type="transmembrane region" description="Helical" evidence="6">
    <location>
        <begin position="365"/>
        <end position="381"/>
    </location>
</feature>
<dbReference type="InterPro" id="IPR050131">
    <property type="entry name" value="Peptidase_S8_subtilisin-like"/>
</dbReference>
<keyword evidence="6" id="KW-0812">Transmembrane</keyword>
<feature type="domain" description="Peptidase S8/S53" evidence="7">
    <location>
        <begin position="32"/>
        <end position="286"/>
    </location>
</feature>
<feature type="active site" description="Charge relay system" evidence="5">
    <location>
        <position position="238"/>
    </location>
</feature>
<keyword evidence="3 5" id="KW-0378">Hydrolase</keyword>
<dbReference type="PRINTS" id="PR00723">
    <property type="entry name" value="SUBTILISIN"/>
</dbReference>
<dbReference type="InterPro" id="IPR000209">
    <property type="entry name" value="Peptidase_S8/S53_dom"/>
</dbReference>
<gene>
    <name evidence="8" type="ORF">HRU87_01895</name>
</gene>
<name>A0A7D4UAI0_9MICO</name>
<evidence type="ECO:0000256" key="1">
    <source>
        <dbReference type="ARBA" id="ARBA00011073"/>
    </source>
</evidence>
<keyword evidence="6" id="KW-1133">Transmembrane helix</keyword>
<proteinExistence type="inferred from homology"/>
<feature type="active site" description="Charge relay system" evidence="5">
    <location>
        <position position="79"/>
    </location>
</feature>
<dbReference type="SUPFAM" id="SSF52743">
    <property type="entry name" value="Subtilisin-like"/>
    <property type="match status" value="1"/>
</dbReference>
<evidence type="ECO:0000256" key="2">
    <source>
        <dbReference type="ARBA" id="ARBA00022670"/>
    </source>
</evidence>
<dbReference type="PANTHER" id="PTHR43806:SF11">
    <property type="entry name" value="CEREVISIN-RELATED"/>
    <property type="match status" value="1"/>
</dbReference>
<keyword evidence="4 5" id="KW-0720">Serine protease</keyword>
<evidence type="ECO:0000256" key="6">
    <source>
        <dbReference type="SAM" id="Phobius"/>
    </source>
</evidence>
<dbReference type="InterPro" id="IPR023827">
    <property type="entry name" value="Peptidase_S8_Asp-AS"/>
</dbReference>
<reference evidence="8 9" key="1">
    <citation type="submission" date="2020-05" db="EMBL/GenBank/DDBJ databases">
        <title>Aquirufa sp. strain 15G-AUS-rot a new Aquirufa species.</title>
        <authorList>
            <person name="Pitt A."/>
            <person name="Hahn M.W."/>
        </authorList>
    </citation>
    <scope>NUCLEOTIDE SEQUENCE [LARGE SCALE GENOMIC DNA]</scope>
    <source>
        <strain evidence="8 9">15G-AUS-rot</strain>
    </source>
</reference>
<organism evidence="8 9">
    <name type="scientific">Aquiluna borgnonia</name>
    <dbReference type="NCBI Taxonomy" id="2499157"/>
    <lineage>
        <taxon>Bacteria</taxon>
        <taxon>Bacillati</taxon>
        <taxon>Actinomycetota</taxon>
        <taxon>Actinomycetes</taxon>
        <taxon>Micrococcales</taxon>
        <taxon>Microbacteriaceae</taxon>
        <taxon>Luna cluster</taxon>
        <taxon>Luna-1 subcluster</taxon>
        <taxon>Aquiluna</taxon>
    </lineage>
</organism>
<dbReference type="PANTHER" id="PTHR43806">
    <property type="entry name" value="PEPTIDASE S8"/>
    <property type="match status" value="1"/>
</dbReference>
<dbReference type="InterPro" id="IPR036852">
    <property type="entry name" value="Peptidase_S8/S53_dom_sf"/>
</dbReference>